<feature type="domain" description="Peptidoglycan binding-like" evidence="2">
    <location>
        <begin position="113"/>
        <end position="145"/>
    </location>
</feature>
<reference evidence="3" key="2">
    <citation type="submission" date="2020-09" db="EMBL/GenBank/DDBJ databases">
        <authorList>
            <person name="Sun Q."/>
            <person name="Zhou Y."/>
        </authorList>
    </citation>
    <scope>NUCLEOTIDE SEQUENCE</scope>
    <source>
        <strain evidence="3">CGMCC 4.7272</strain>
    </source>
</reference>
<protein>
    <recommendedName>
        <fullName evidence="2">Peptidoglycan binding-like domain-containing protein</fullName>
    </recommendedName>
</protein>
<name>A0A917L3P4_9ACTN</name>
<dbReference type="SUPFAM" id="SSF47090">
    <property type="entry name" value="PGBD-like"/>
    <property type="match status" value="1"/>
</dbReference>
<evidence type="ECO:0000259" key="2">
    <source>
        <dbReference type="Pfam" id="PF01471"/>
    </source>
</evidence>
<organism evidence="3 4">
    <name type="scientific">Streptomyces lacrimifluminis</name>
    <dbReference type="NCBI Taxonomy" id="1500077"/>
    <lineage>
        <taxon>Bacteria</taxon>
        <taxon>Bacillati</taxon>
        <taxon>Actinomycetota</taxon>
        <taxon>Actinomycetes</taxon>
        <taxon>Kitasatosporales</taxon>
        <taxon>Streptomycetaceae</taxon>
        <taxon>Streptomyces</taxon>
    </lineage>
</organism>
<feature type="chain" id="PRO_5039301055" description="Peptidoglycan binding-like domain-containing protein" evidence="1">
    <location>
        <begin position="33"/>
        <end position="149"/>
    </location>
</feature>
<dbReference type="EMBL" id="BMMU01000013">
    <property type="protein sequence ID" value="GGJ41357.1"/>
    <property type="molecule type" value="Genomic_DNA"/>
</dbReference>
<proteinExistence type="predicted"/>
<evidence type="ECO:0000313" key="4">
    <source>
        <dbReference type="Proteomes" id="UP000625682"/>
    </source>
</evidence>
<comment type="caution">
    <text evidence="3">The sequence shown here is derived from an EMBL/GenBank/DDBJ whole genome shotgun (WGS) entry which is preliminary data.</text>
</comment>
<dbReference type="AlphaFoldDB" id="A0A917L3P4"/>
<gene>
    <name evidence="3" type="ORF">GCM10012282_42790</name>
</gene>
<dbReference type="InterPro" id="IPR036365">
    <property type="entry name" value="PGBD-like_sf"/>
</dbReference>
<sequence length="149" mass="15451">MRPSILTRSFISAATVAAIAGGSLLGTSVGFAAAAPATAPAASAQSVSILATQNFGLSSAQAKRVQGWLATYWDYNDSIDGQLGTNSWKAFQRCLKTYWGYTGAIDGDPGVNTIKALQRLLQGYGYTGAIDGDAGSGTRAAFKNFADSR</sequence>
<reference evidence="3" key="1">
    <citation type="journal article" date="2014" name="Int. J. Syst. Evol. Microbiol.">
        <title>Complete genome sequence of Corynebacterium casei LMG S-19264T (=DSM 44701T), isolated from a smear-ripened cheese.</title>
        <authorList>
            <consortium name="US DOE Joint Genome Institute (JGI-PGF)"/>
            <person name="Walter F."/>
            <person name="Albersmeier A."/>
            <person name="Kalinowski J."/>
            <person name="Ruckert C."/>
        </authorList>
    </citation>
    <scope>NUCLEOTIDE SEQUENCE</scope>
    <source>
        <strain evidence="3">CGMCC 4.7272</strain>
    </source>
</reference>
<dbReference type="Proteomes" id="UP000625682">
    <property type="component" value="Unassembled WGS sequence"/>
</dbReference>
<feature type="signal peptide" evidence="1">
    <location>
        <begin position="1"/>
        <end position="32"/>
    </location>
</feature>
<dbReference type="Pfam" id="PF01471">
    <property type="entry name" value="PG_binding_1"/>
    <property type="match status" value="1"/>
</dbReference>
<dbReference type="InterPro" id="IPR002477">
    <property type="entry name" value="Peptidoglycan-bd-like"/>
</dbReference>
<keyword evidence="1" id="KW-0732">Signal</keyword>
<evidence type="ECO:0000313" key="3">
    <source>
        <dbReference type="EMBL" id="GGJ41357.1"/>
    </source>
</evidence>
<evidence type="ECO:0000256" key="1">
    <source>
        <dbReference type="SAM" id="SignalP"/>
    </source>
</evidence>
<dbReference type="RefSeq" id="WP_189148963.1">
    <property type="nucleotide sequence ID" value="NZ_BAABER010000012.1"/>
</dbReference>
<keyword evidence="4" id="KW-1185">Reference proteome</keyword>
<accession>A0A917L3P4</accession>